<evidence type="ECO:0000259" key="1">
    <source>
        <dbReference type="Pfam" id="PF17906"/>
    </source>
</evidence>
<dbReference type="AlphaFoldDB" id="E2BKU9"/>
<protein>
    <submittedName>
        <fullName evidence="2">Histone-lysine N-methyltransferase SETMAR</fullName>
    </submittedName>
</protein>
<dbReference type="GO" id="GO:0042800">
    <property type="term" value="F:histone H3K4 methyltransferase activity"/>
    <property type="evidence" value="ECO:0007669"/>
    <property type="project" value="TreeGrafter"/>
</dbReference>
<dbReference type="GO" id="GO:0015074">
    <property type="term" value="P:DNA integration"/>
    <property type="evidence" value="ECO:0007669"/>
    <property type="project" value="TreeGrafter"/>
</dbReference>
<organism evidence="3">
    <name type="scientific">Harpegnathos saltator</name>
    <name type="common">Jerdon's jumping ant</name>
    <dbReference type="NCBI Taxonomy" id="610380"/>
    <lineage>
        <taxon>Eukaryota</taxon>
        <taxon>Metazoa</taxon>
        <taxon>Ecdysozoa</taxon>
        <taxon>Arthropoda</taxon>
        <taxon>Hexapoda</taxon>
        <taxon>Insecta</taxon>
        <taxon>Pterygota</taxon>
        <taxon>Neoptera</taxon>
        <taxon>Endopterygota</taxon>
        <taxon>Hymenoptera</taxon>
        <taxon>Apocrita</taxon>
        <taxon>Aculeata</taxon>
        <taxon>Formicoidea</taxon>
        <taxon>Formicidae</taxon>
        <taxon>Ponerinae</taxon>
        <taxon>Ponerini</taxon>
        <taxon>Harpegnathos</taxon>
    </lineage>
</organism>
<dbReference type="Gene3D" id="1.10.10.1450">
    <property type="match status" value="1"/>
</dbReference>
<evidence type="ECO:0000313" key="3">
    <source>
        <dbReference type="Proteomes" id="UP000008237"/>
    </source>
</evidence>
<dbReference type="GO" id="GO:0000793">
    <property type="term" value="C:condensed chromosome"/>
    <property type="evidence" value="ECO:0007669"/>
    <property type="project" value="TreeGrafter"/>
</dbReference>
<feature type="non-terminal residue" evidence="2">
    <location>
        <position position="55"/>
    </location>
</feature>
<dbReference type="InterPro" id="IPR052709">
    <property type="entry name" value="Transposase-MT_Hybrid"/>
</dbReference>
<keyword evidence="2" id="KW-0489">Methyltransferase</keyword>
<dbReference type="GO" id="GO:0006303">
    <property type="term" value="P:double-strand break repair via nonhomologous end joining"/>
    <property type="evidence" value="ECO:0007669"/>
    <property type="project" value="TreeGrafter"/>
</dbReference>
<dbReference type="EMBL" id="GL448826">
    <property type="protein sequence ID" value="EFN83698.1"/>
    <property type="molecule type" value="Genomic_DNA"/>
</dbReference>
<dbReference type="InParanoid" id="E2BKU9"/>
<dbReference type="PANTHER" id="PTHR46060:SF2">
    <property type="entry name" value="HISTONE-LYSINE N-METHYLTRANSFERASE SETMAR"/>
    <property type="match status" value="1"/>
</dbReference>
<dbReference type="GO" id="GO:0035861">
    <property type="term" value="C:site of double-strand break"/>
    <property type="evidence" value="ECO:0007669"/>
    <property type="project" value="TreeGrafter"/>
</dbReference>
<proteinExistence type="predicted"/>
<gene>
    <name evidence="2" type="ORF">EAI_10234</name>
</gene>
<dbReference type="GO" id="GO:0044547">
    <property type="term" value="F:DNA topoisomerase binding"/>
    <property type="evidence" value="ECO:0007669"/>
    <property type="project" value="TreeGrafter"/>
</dbReference>
<sequence length="55" mass="6619">IRAILWYEFKSGRKATETARNIKFVSGEESISERTAQHWFQKFRDENESLEDARR</sequence>
<feature type="non-terminal residue" evidence="2">
    <location>
        <position position="1"/>
    </location>
</feature>
<dbReference type="GO" id="GO:0044774">
    <property type="term" value="P:mitotic DNA integrity checkpoint signaling"/>
    <property type="evidence" value="ECO:0007669"/>
    <property type="project" value="TreeGrafter"/>
</dbReference>
<evidence type="ECO:0000313" key="2">
    <source>
        <dbReference type="EMBL" id="EFN83698.1"/>
    </source>
</evidence>
<dbReference type="GO" id="GO:0000014">
    <property type="term" value="F:single-stranded DNA endodeoxyribonuclease activity"/>
    <property type="evidence" value="ECO:0007669"/>
    <property type="project" value="TreeGrafter"/>
</dbReference>
<name>E2BKU9_HARSA</name>
<reference evidence="2 3" key="1">
    <citation type="journal article" date="2010" name="Science">
        <title>Genomic comparison of the ants Camponotus floridanus and Harpegnathos saltator.</title>
        <authorList>
            <person name="Bonasio R."/>
            <person name="Zhang G."/>
            <person name="Ye C."/>
            <person name="Mutti N.S."/>
            <person name="Fang X."/>
            <person name="Qin N."/>
            <person name="Donahue G."/>
            <person name="Yang P."/>
            <person name="Li Q."/>
            <person name="Li C."/>
            <person name="Zhang P."/>
            <person name="Huang Z."/>
            <person name="Berger S.L."/>
            <person name="Reinberg D."/>
            <person name="Wang J."/>
            <person name="Liebig J."/>
        </authorList>
    </citation>
    <scope>NUCLEOTIDE SEQUENCE [LARGE SCALE GENOMIC DNA]</scope>
    <source>
        <strain evidence="2 3">R22 G/1</strain>
    </source>
</reference>
<accession>E2BKU9</accession>
<keyword evidence="3" id="KW-1185">Reference proteome</keyword>
<dbReference type="GO" id="GO:0003690">
    <property type="term" value="F:double-stranded DNA binding"/>
    <property type="evidence" value="ECO:0007669"/>
    <property type="project" value="TreeGrafter"/>
</dbReference>
<dbReference type="GO" id="GO:0000729">
    <property type="term" value="P:DNA double-strand break processing"/>
    <property type="evidence" value="ECO:0007669"/>
    <property type="project" value="TreeGrafter"/>
</dbReference>
<dbReference type="GO" id="GO:0003697">
    <property type="term" value="F:single-stranded DNA binding"/>
    <property type="evidence" value="ECO:0007669"/>
    <property type="project" value="TreeGrafter"/>
</dbReference>
<dbReference type="GO" id="GO:0046975">
    <property type="term" value="F:histone H3K36 methyltransferase activity"/>
    <property type="evidence" value="ECO:0007669"/>
    <property type="project" value="TreeGrafter"/>
</dbReference>
<dbReference type="Proteomes" id="UP000008237">
    <property type="component" value="Unassembled WGS sequence"/>
</dbReference>
<dbReference type="GO" id="GO:0031297">
    <property type="term" value="P:replication fork processing"/>
    <property type="evidence" value="ECO:0007669"/>
    <property type="project" value="TreeGrafter"/>
</dbReference>
<keyword evidence="2" id="KW-0808">Transferase</keyword>
<dbReference type="PANTHER" id="PTHR46060">
    <property type="entry name" value="MARINER MOS1 TRANSPOSASE-LIKE PROTEIN"/>
    <property type="match status" value="1"/>
</dbReference>
<feature type="domain" description="Mos1 transposase HTH" evidence="1">
    <location>
        <begin position="1"/>
        <end position="47"/>
    </location>
</feature>
<dbReference type="GO" id="GO:0032259">
    <property type="term" value="P:methylation"/>
    <property type="evidence" value="ECO:0007669"/>
    <property type="project" value="UniProtKB-KW"/>
</dbReference>
<dbReference type="GO" id="GO:0005634">
    <property type="term" value="C:nucleus"/>
    <property type="evidence" value="ECO:0007669"/>
    <property type="project" value="TreeGrafter"/>
</dbReference>
<dbReference type="Pfam" id="PF17906">
    <property type="entry name" value="HTH_48"/>
    <property type="match status" value="1"/>
</dbReference>
<dbReference type="InterPro" id="IPR041426">
    <property type="entry name" value="Mos1_HTH"/>
</dbReference>